<feature type="domain" description="Guanylate kinase-like" evidence="7">
    <location>
        <begin position="15"/>
        <end position="191"/>
    </location>
</feature>
<accession>A0ABT3YI75</accession>
<dbReference type="HAMAP" id="MF_00836">
    <property type="entry name" value="PhnN"/>
    <property type="match status" value="1"/>
</dbReference>
<dbReference type="InterPro" id="IPR008144">
    <property type="entry name" value="Guanylate_kin-like_dom"/>
</dbReference>
<dbReference type="InterPro" id="IPR012699">
    <property type="entry name" value="PhnN"/>
</dbReference>
<dbReference type="SMART" id="SM00072">
    <property type="entry name" value="GuKc"/>
    <property type="match status" value="1"/>
</dbReference>
<evidence type="ECO:0000256" key="6">
    <source>
        <dbReference type="HAMAP-Rule" id="MF_00836"/>
    </source>
</evidence>
<organism evidence="8 9">
    <name type="scientific">Hoeflea ulvae</name>
    <dbReference type="NCBI Taxonomy" id="2983764"/>
    <lineage>
        <taxon>Bacteria</taxon>
        <taxon>Pseudomonadati</taxon>
        <taxon>Pseudomonadota</taxon>
        <taxon>Alphaproteobacteria</taxon>
        <taxon>Hyphomicrobiales</taxon>
        <taxon>Rhizobiaceae</taxon>
        <taxon>Hoeflea</taxon>
    </lineage>
</organism>
<proteinExistence type="inferred from homology"/>
<reference evidence="8" key="1">
    <citation type="submission" date="2022-10" db="EMBL/GenBank/DDBJ databases">
        <title>Hoeflea sp. J2-29, isolated from marine algae.</title>
        <authorList>
            <person name="Kristyanto S."/>
            <person name="Kim J.M."/>
            <person name="Jeon C.O."/>
        </authorList>
    </citation>
    <scope>NUCLEOTIDE SEQUENCE</scope>
    <source>
        <strain evidence="8">J2-29</strain>
    </source>
</reference>
<evidence type="ECO:0000256" key="2">
    <source>
        <dbReference type="ARBA" id="ARBA00005069"/>
    </source>
</evidence>
<keyword evidence="3 6" id="KW-0808">Transferase</keyword>
<dbReference type="InterPro" id="IPR008145">
    <property type="entry name" value="GK/Ca_channel_bsu"/>
</dbReference>
<keyword evidence="5 6" id="KW-0067">ATP-binding</keyword>
<comment type="catalytic activity">
    <reaction evidence="1 6">
        <text>alpha-D-ribose 1,5-bisphosphate + ATP = 5-phospho-alpha-D-ribose 1-diphosphate + ADP</text>
        <dbReference type="Rhea" id="RHEA:20109"/>
        <dbReference type="ChEBI" id="CHEBI:30616"/>
        <dbReference type="ChEBI" id="CHEBI:58017"/>
        <dbReference type="ChEBI" id="CHEBI:68688"/>
        <dbReference type="ChEBI" id="CHEBI:456216"/>
        <dbReference type="EC" id="2.7.4.23"/>
    </reaction>
</comment>
<evidence type="ECO:0000256" key="5">
    <source>
        <dbReference type="ARBA" id="ARBA00022840"/>
    </source>
</evidence>
<dbReference type="EMBL" id="JAOVZQ010000001">
    <property type="protein sequence ID" value="MCY0095591.1"/>
    <property type="molecule type" value="Genomic_DNA"/>
</dbReference>
<comment type="similarity">
    <text evidence="6">Belongs to the ribose 1,5-bisphosphokinase family.</text>
</comment>
<evidence type="ECO:0000313" key="9">
    <source>
        <dbReference type="Proteomes" id="UP001081283"/>
    </source>
</evidence>
<evidence type="ECO:0000256" key="4">
    <source>
        <dbReference type="ARBA" id="ARBA00022741"/>
    </source>
</evidence>
<protein>
    <recommendedName>
        <fullName evidence="6">Ribose 1,5-bisphosphate phosphokinase PhnN</fullName>
        <ecNumber evidence="6">2.7.4.23</ecNumber>
    </recommendedName>
    <alternativeName>
        <fullName evidence="6">Ribose 1,5-bisphosphokinase</fullName>
    </alternativeName>
</protein>
<comment type="function">
    <text evidence="6">Catalyzes the phosphorylation of ribose 1,5-bisphosphate to 5-phospho-D-ribosyl alpha-1-diphosphate (PRPP).</text>
</comment>
<dbReference type="PROSITE" id="PS50052">
    <property type="entry name" value="GUANYLATE_KINASE_2"/>
    <property type="match status" value="1"/>
</dbReference>
<evidence type="ECO:0000313" key="8">
    <source>
        <dbReference type="EMBL" id="MCY0095591.1"/>
    </source>
</evidence>
<evidence type="ECO:0000259" key="7">
    <source>
        <dbReference type="PROSITE" id="PS50052"/>
    </source>
</evidence>
<dbReference type="NCBIfam" id="TIGR02322">
    <property type="entry name" value="phosphon_PhnN"/>
    <property type="match status" value="1"/>
</dbReference>
<dbReference type="EC" id="2.7.4.23" evidence="6"/>
<dbReference type="PANTHER" id="PTHR23117">
    <property type="entry name" value="GUANYLATE KINASE-RELATED"/>
    <property type="match status" value="1"/>
</dbReference>
<dbReference type="Pfam" id="PF00625">
    <property type="entry name" value="Guanylate_kin"/>
    <property type="match status" value="1"/>
</dbReference>
<dbReference type="SUPFAM" id="SSF52540">
    <property type="entry name" value="P-loop containing nucleoside triphosphate hydrolases"/>
    <property type="match status" value="1"/>
</dbReference>
<gene>
    <name evidence="6 8" type="primary">phnN</name>
    <name evidence="8" type="ORF">OEG82_16435</name>
</gene>
<dbReference type="PANTHER" id="PTHR23117:SF8">
    <property type="entry name" value="RIBOSE 1,5-BISPHOSPHATE PHOSPHOKINASE PHNN"/>
    <property type="match status" value="1"/>
</dbReference>
<comment type="caution">
    <text evidence="8">The sequence shown here is derived from an EMBL/GenBank/DDBJ whole genome shotgun (WGS) entry which is preliminary data.</text>
</comment>
<dbReference type="Gene3D" id="3.40.50.300">
    <property type="entry name" value="P-loop containing nucleotide triphosphate hydrolases"/>
    <property type="match status" value="1"/>
</dbReference>
<name>A0ABT3YI75_9HYPH</name>
<evidence type="ECO:0000256" key="1">
    <source>
        <dbReference type="ARBA" id="ARBA00000373"/>
    </source>
</evidence>
<dbReference type="RefSeq" id="WP_267613472.1">
    <property type="nucleotide sequence ID" value="NZ_JAOVZQ010000001.1"/>
</dbReference>
<dbReference type="InterPro" id="IPR027417">
    <property type="entry name" value="P-loop_NTPase"/>
</dbReference>
<evidence type="ECO:0000256" key="3">
    <source>
        <dbReference type="ARBA" id="ARBA00022679"/>
    </source>
</evidence>
<feature type="binding site" evidence="6">
    <location>
        <begin position="22"/>
        <end position="29"/>
    </location>
    <ligand>
        <name>ATP</name>
        <dbReference type="ChEBI" id="CHEBI:30616"/>
    </ligand>
</feature>
<keyword evidence="4 6" id="KW-0547">Nucleotide-binding</keyword>
<sequence>MAIETWADTAQPPGGAFIVLLGPSGSGKDTLISHARRELSGSSDVLFVRRVITRPADAGNEDHIAMTDAEFDAAMDDGQFSLTWAANGLRYGLPRSVEAHLAAGRVAVANGSRGAWDVICRVFPTAMAVEIKVEPEALARRLQARGRESASEIEARLQRASDLTDRLEADIIIDNSGQVEAAGAELTDYIRQARTGSISG</sequence>
<dbReference type="Proteomes" id="UP001081283">
    <property type="component" value="Unassembled WGS sequence"/>
</dbReference>
<comment type="pathway">
    <text evidence="2 6">Metabolic intermediate biosynthesis; 5-phospho-alpha-D-ribose 1-diphosphate biosynthesis; 5-phospho-alpha-D-ribose 1-diphosphate from D-ribose 5-phosphate (route II): step 3/3.</text>
</comment>
<keyword evidence="9" id="KW-1185">Reference proteome</keyword>